<sequence>MPLLASALVRATAGRPHRQLVAQPHCVAEGCTVQGQGRPRALRAVRRPIRGLRPPGGQAKRPQQPPGPRHSTLHRALDATAAQHPPASPPRHRARPTGCRAQGPPRGPIRRSPRLPSTGAGSGHTALCLRPSPPRVTSTPAGHPAPHSTRRYTRAPRTIKLRGRKAISEAWAKELRPTRQLTPPS</sequence>
<feature type="region of interest" description="Disordered" evidence="1">
    <location>
        <begin position="36"/>
        <end position="160"/>
    </location>
</feature>
<organism evidence="2 3">
    <name type="scientific">Pleurodeles waltl</name>
    <name type="common">Iberian ribbed newt</name>
    <dbReference type="NCBI Taxonomy" id="8319"/>
    <lineage>
        <taxon>Eukaryota</taxon>
        <taxon>Metazoa</taxon>
        <taxon>Chordata</taxon>
        <taxon>Craniata</taxon>
        <taxon>Vertebrata</taxon>
        <taxon>Euteleostomi</taxon>
        <taxon>Amphibia</taxon>
        <taxon>Batrachia</taxon>
        <taxon>Caudata</taxon>
        <taxon>Salamandroidea</taxon>
        <taxon>Salamandridae</taxon>
        <taxon>Pleurodelinae</taxon>
        <taxon>Pleurodeles</taxon>
    </lineage>
</organism>
<evidence type="ECO:0000313" key="2">
    <source>
        <dbReference type="EMBL" id="KAJ1149118.1"/>
    </source>
</evidence>
<dbReference type="Proteomes" id="UP001066276">
    <property type="component" value="Chromosome 5"/>
</dbReference>
<accession>A0AAV7RE91</accession>
<dbReference type="EMBL" id="JANPWB010000009">
    <property type="protein sequence ID" value="KAJ1149118.1"/>
    <property type="molecule type" value="Genomic_DNA"/>
</dbReference>
<gene>
    <name evidence="2" type="ORF">NDU88_001936</name>
</gene>
<evidence type="ECO:0000256" key="1">
    <source>
        <dbReference type="SAM" id="MobiDB-lite"/>
    </source>
</evidence>
<proteinExistence type="predicted"/>
<reference evidence="2" key="1">
    <citation type="journal article" date="2022" name="bioRxiv">
        <title>Sequencing and chromosome-scale assembly of the giantPleurodeles waltlgenome.</title>
        <authorList>
            <person name="Brown T."/>
            <person name="Elewa A."/>
            <person name="Iarovenko S."/>
            <person name="Subramanian E."/>
            <person name="Araus A.J."/>
            <person name="Petzold A."/>
            <person name="Susuki M."/>
            <person name="Suzuki K.-i.T."/>
            <person name="Hayashi T."/>
            <person name="Toyoda A."/>
            <person name="Oliveira C."/>
            <person name="Osipova E."/>
            <person name="Leigh N.D."/>
            <person name="Simon A."/>
            <person name="Yun M.H."/>
        </authorList>
    </citation>
    <scope>NUCLEOTIDE SEQUENCE</scope>
    <source>
        <strain evidence="2">20211129_DDA</strain>
        <tissue evidence="2">Liver</tissue>
    </source>
</reference>
<comment type="caution">
    <text evidence="2">The sequence shown here is derived from an EMBL/GenBank/DDBJ whole genome shotgun (WGS) entry which is preliminary data.</text>
</comment>
<keyword evidence="3" id="KW-1185">Reference proteome</keyword>
<protein>
    <submittedName>
        <fullName evidence="2">Uncharacterized protein</fullName>
    </submittedName>
</protein>
<dbReference type="AlphaFoldDB" id="A0AAV7RE91"/>
<name>A0AAV7RE91_PLEWA</name>
<feature type="compositionally biased region" description="Basic residues" evidence="1">
    <location>
        <begin position="40"/>
        <end position="50"/>
    </location>
</feature>
<evidence type="ECO:0000313" key="3">
    <source>
        <dbReference type="Proteomes" id="UP001066276"/>
    </source>
</evidence>
<feature type="compositionally biased region" description="Basic residues" evidence="1">
    <location>
        <begin position="148"/>
        <end position="160"/>
    </location>
</feature>